<sequence>MRHEKIDGIAHIYVEEGETEQQALRAIVKASFELARPAGLGWNQFDIGHALTEEQADIFIIFGDFTVAGQTVVRMDYVLGRQCKTVIYRESPGHFTLHKHFYESARGIPEPMLERAKEILTGKNTGRFSTTGYMFKGESLDLRFERYNYRRESGESDWDFRRRIFPDLFKDDPNTAVEFLMGASMAEWDEIDAAFMRAFFYNLDKSVVTFEEMAEFLKNFPADPMELRERRQSIQLN</sequence>
<gene>
    <name evidence="1" type="ORF">A3A16_01955</name>
</gene>
<comment type="caution">
    <text evidence="1">The sequence shown here is derived from an EMBL/GenBank/DDBJ whole genome shotgun (WGS) entry which is preliminary data.</text>
</comment>
<dbReference type="Proteomes" id="UP000177942">
    <property type="component" value="Unassembled WGS sequence"/>
</dbReference>
<reference evidence="1 2" key="1">
    <citation type="journal article" date="2016" name="Nat. Commun.">
        <title>Thousands of microbial genomes shed light on interconnected biogeochemical processes in an aquifer system.</title>
        <authorList>
            <person name="Anantharaman K."/>
            <person name="Brown C.T."/>
            <person name="Hug L.A."/>
            <person name="Sharon I."/>
            <person name="Castelle C.J."/>
            <person name="Probst A.J."/>
            <person name="Thomas B.C."/>
            <person name="Singh A."/>
            <person name="Wilkins M.J."/>
            <person name="Karaoz U."/>
            <person name="Brodie E.L."/>
            <person name="Williams K.H."/>
            <person name="Hubbard S.S."/>
            <person name="Banfield J.F."/>
        </authorList>
    </citation>
    <scope>NUCLEOTIDE SEQUENCE [LARGE SCALE GENOMIC DNA]</scope>
</reference>
<protein>
    <submittedName>
        <fullName evidence="1">Uncharacterized protein</fullName>
    </submittedName>
</protein>
<evidence type="ECO:0000313" key="2">
    <source>
        <dbReference type="Proteomes" id="UP000177942"/>
    </source>
</evidence>
<accession>A0A1G1ZKV9</accession>
<dbReference type="STRING" id="1798407.A3A16_01955"/>
<dbReference type="AlphaFoldDB" id="A0A1G1ZKV9"/>
<name>A0A1G1ZKV9_9BACT</name>
<proteinExistence type="predicted"/>
<dbReference type="EMBL" id="MHJJ01000013">
    <property type="protein sequence ID" value="OGY65268.1"/>
    <property type="molecule type" value="Genomic_DNA"/>
</dbReference>
<organism evidence="1 2">
    <name type="scientific">Candidatus Harrisonbacteria bacterium RIFCSPLOWO2_01_FULL_44_18</name>
    <dbReference type="NCBI Taxonomy" id="1798407"/>
    <lineage>
        <taxon>Bacteria</taxon>
        <taxon>Candidatus Harrisoniibacteriota</taxon>
    </lineage>
</organism>
<evidence type="ECO:0000313" key="1">
    <source>
        <dbReference type="EMBL" id="OGY65268.1"/>
    </source>
</evidence>